<name>A0A6J5ZBN8_9ZZZZ</name>
<evidence type="ECO:0000256" key="4">
    <source>
        <dbReference type="ARBA" id="ARBA00023136"/>
    </source>
</evidence>
<sequence length="526" mass="55464">MSSAFPGDHQIKDKGLRKGAIGIVSVLFMAVANAAPITAMSFNVPVGLGWGNGIGVSGGFLFATIILTVFTVGFAAMSKHITTTGAFYGFISHGLGQAWGMAAGLLAALGYVLFEGTLIGGFSYFAADTLNSMAGIKVSWLVFAIGGMLLIWLLTYFDITLAAAILGVTLVGEVLLLLAFGISVLIKGGPDGFMPAEVVSPLAGFQNLEAGAYGTQLGAGVAALGIFFAFWSWIGYETTAVYGEESRDPKTIVPKATLIAVIGLGTFYTFMSWMVVVANGAKTAVETAASASPVDVWLVPVKENLGTLPYGAYRILLVVGSFACAMAFHNAGSRYIYAIGRELPSAKFRNLIGGVNAKHQSPAVASTIATVFNIIMVLLFATQSTAYIADADGNPVSEPSLIPYQVIYTVPSLVGTAFILVVQLLCSAAIISFFWKKKVHKGGVLSTLIAPLIGAGGFLYVIYLLFSNLAFAAGYQSSALMVKYMPYEIAGTLIIGLIYAYWVKSKHPAIYAEIGRTVLEEAHERS</sequence>
<dbReference type="GO" id="GO:0016020">
    <property type="term" value="C:membrane"/>
    <property type="evidence" value="ECO:0007669"/>
    <property type="project" value="UniProtKB-SubCell"/>
</dbReference>
<keyword evidence="2 5" id="KW-0812">Transmembrane</keyword>
<evidence type="ECO:0000259" key="6">
    <source>
        <dbReference type="Pfam" id="PF00324"/>
    </source>
</evidence>
<accession>A0A6J5ZBN8</accession>
<gene>
    <name evidence="7" type="ORF">UFOPK3770_00880</name>
</gene>
<feature type="domain" description="Amino acid permease/ SLC12A" evidence="6">
    <location>
        <begin position="26"/>
        <end position="470"/>
    </location>
</feature>
<feature type="transmembrane region" description="Helical" evidence="5">
    <location>
        <begin position="447"/>
        <end position="472"/>
    </location>
</feature>
<feature type="transmembrane region" description="Helical" evidence="5">
    <location>
        <begin position="256"/>
        <end position="276"/>
    </location>
</feature>
<dbReference type="PIRSF" id="PIRSF006060">
    <property type="entry name" value="AA_transporter"/>
    <property type="match status" value="1"/>
</dbReference>
<feature type="transmembrane region" description="Helical" evidence="5">
    <location>
        <begin position="484"/>
        <end position="502"/>
    </location>
</feature>
<feature type="transmembrane region" description="Helical" evidence="5">
    <location>
        <begin position="217"/>
        <end position="236"/>
    </location>
</feature>
<keyword evidence="3 5" id="KW-1133">Transmembrane helix</keyword>
<dbReference type="Pfam" id="PF00324">
    <property type="entry name" value="AA_permease"/>
    <property type="match status" value="1"/>
</dbReference>
<keyword evidence="4 5" id="KW-0472">Membrane</keyword>
<feature type="transmembrane region" description="Helical" evidence="5">
    <location>
        <begin position="138"/>
        <end position="157"/>
    </location>
</feature>
<evidence type="ECO:0000313" key="7">
    <source>
        <dbReference type="EMBL" id="CAB4340054.1"/>
    </source>
</evidence>
<evidence type="ECO:0000256" key="1">
    <source>
        <dbReference type="ARBA" id="ARBA00004141"/>
    </source>
</evidence>
<dbReference type="InterPro" id="IPR004841">
    <property type="entry name" value="AA-permease/SLC12A_dom"/>
</dbReference>
<evidence type="ECO:0000256" key="2">
    <source>
        <dbReference type="ARBA" id="ARBA00022692"/>
    </source>
</evidence>
<feature type="transmembrane region" description="Helical" evidence="5">
    <location>
        <begin position="54"/>
        <end position="77"/>
    </location>
</feature>
<dbReference type="GO" id="GO:0055085">
    <property type="term" value="P:transmembrane transport"/>
    <property type="evidence" value="ECO:0007669"/>
    <property type="project" value="InterPro"/>
</dbReference>
<dbReference type="AlphaFoldDB" id="A0A6J5ZBN8"/>
<evidence type="ECO:0000256" key="3">
    <source>
        <dbReference type="ARBA" id="ARBA00022989"/>
    </source>
</evidence>
<dbReference type="PANTHER" id="PTHR42770">
    <property type="entry name" value="AMINO ACID TRANSPORTER-RELATED"/>
    <property type="match status" value="1"/>
</dbReference>
<dbReference type="EMBL" id="CAESAJ010000093">
    <property type="protein sequence ID" value="CAB4340054.1"/>
    <property type="molecule type" value="Genomic_DNA"/>
</dbReference>
<dbReference type="InterPro" id="IPR050367">
    <property type="entry name" value="APC_superfamily"/>
</dbReference>
<comment type="subcellular location">
    <subcellularLocation>
        <location evidence="1">Membrane</location>
        <topology evidence="1">Multi-pass membrane protein</topology>
    </subcellularLocation>
</comment>
<dbReference type="PANTHER" id="PTHR42770:SF16">
    <property type="entry name" value="AMINO ACID PERMEASE"/>
    <property type="match status" value="1"/>
</dbReference>
<feature type="transmembrane region" description="Helical" evidence="5">
    <location>
        <begin position="409"/>
        <end position="435"/>
    </location>
</feature>
<reference evidence="7" key="1">
    <citation type="submission" date="2020-05" db="EMBL/GenBank/DDBJ databases">
        <authorList>
            <person name="Chiriac C."/>
            <person name="Salcher M."/>
            <person name="Ghai R."/>
            <person name="Kavagutti S V."/>
        </authorList>
    </citation>
    <scope>NUCLEOTIDE SEQUENCE</scope>
</reference>
<feature type="transmembrane region" description="Helical" evidence="5">
    <location>
        <begin position="368"/>
        <end position="389"/>
    </location>
</feature>
<evidence type="ECO:0000256" key="5">
    <source>
        <dbReference type="SAM" id="Phobius"/>
    </source>
</evidence>
<organism evidence="7">
    <name type="scientific">freshwater metagenome</name>
    <dbReference type="NCBI Taxonomy" id="449393"/>
    <lineage>
        <taxon>unclassified sequences</taxon>
        <taxon>metagenomes</taxon>
        <taxon>ecological metagenomes</taxon>
    </lineage>
</organism>
<protein>
    <submittedName>
        <fullName evidence="7">Unannotated protein</fullName>
    </submittedName>
</protein>
<feature type="transmembrane region" description="Helical" evidence="5">
    <location>
        <begin position="311"/>
        <end position="331"/>
    </location>
</feature>
<dbReference type="Gene3D" id="1.20.1740.10">
    <property type="entry name" value="Amino acid/polyamine transporter I"/>
    <property type="match status" value="1"/>
</dbReference>
<feature type="transmembrane region" description="Helical" evidence="5">
    <location>
        <begin position="20"/>
        <end position="42"/>
    </location>
</feature>
<feature type="transmembrane region" description="Helical" evidence="5">
    <location>
        <begin position="98"/>
        <end position="126"/>
    </location>
</feature>
<proteinExistence type="predicted"/>
<feature type="transmembrane region" description="Helical" evidence="5">
    <location>
        <begin position="164"/>
        <end position="186"/>
    </location>
</feature>